<feature type="transmembrane region" description="Helical" evidence="7">
    <location>
        <begin position="86"/>
        <end position="105"/>
    </location>
</feature>
<keyword evidence="4 7" id="KW-1133">Transmembrane helix</keyword>
<comment type="subcellular location">
    <subcellularLocation>
        <location evidence="1">Cell projection</location>
        <location evidence="1">Cilium</location>
    </subcellularLocation>
    <subcellularLocation>
        <location evidence="2">Membrane</location>
        <topology evidence="2">Multi-pass membrane protein</topology>
    </subcellularLocation>
</comment>
<name>A0A4Z2C7S0_9TELE</name>
<evidence type="ECO:0000256" key="6">
    <source>
        <dbReference type="ARBA" id="ARBA00023273"/>
    </source>
</evidence>
<dbReference type="GO" id="GO:0016020">
    <property type="term" value="C:membrane"/>
    <property type="evidence" value="ECO:0007669"/>
    <property type="project" value="UniProtKB-SubCell"/>
</dbReference>
<keyword evidence="9" id="KW-1185">Reference proteome</keyword>
<dbReference type="PANTHER" id="PTHR13531:SF8">
    <property type="entry name" value="TRANSMEMBRANE PROTEIN 80"/>
    <property type="match status" value="1"/>
</dbReference>
<feature type="transmembrane region" description="Helical" evidence="7">
    <location>
        <begin position="117"/>
        <end position="137"/>
    </location>
</feature>
<protein>
    <recommendedName>
        <fullName evidence="10">Transmembrane protein 80</fullName>
    </recommendedName>
</protein>
<comment type="caution">
    <text evidence="8">The sequence shown here is derived from an EMBL/GenBank/DDBJ whole genome shotgun (WGS) entry which is preliminary data.</text>
</comment>
<dbReference type="AlphaFoldDB" id="A0A4Z2C7S0"/>
<evidence type="ECO:0000256" key="3">
    <source>
        <dbReference type="ARBA" id="ARBA00022692"/>
    </source>
</evidence>
<dbReference type="GO" id="GO:1905515">
    <property type="term" value="P:non-motile cilium assembly"/>
    <property type="evidence" value="ECO:0007669"/>
    <property type="project" value="TreeGrafter"/>
</dbReference>
<evidence type="ECO:0000313" key="9">
    <source>
        <dbReference type="Proteomes" id="UP000516260"/>
    </source>
</evidence>
<dbReference type="PANTHER" id="PTHR13531">
    <property type="entry name" value="GEO07735P1-RELATED-RELATED"/>
    <property type="match status" value="1"/>
</dbReference>
<dbReference type="InterPro" id="IPR019184">
    <property type="entry name" value="Uncharacterised_TM-17"/>
</dbReference>
<accession>A0A4Z2C7S0</accession>
<gene>
    <name evidence="8" type="ORF">fugu_011482</name>
</gene>
<evidence type="ECO:0000256" key="4">
    <source>
        <dbReference type="ARBA" id="ARBA00022989"/>
    </source>
</evidence>
<keyword evidence="6" id="KW-0966">Cell projection</keyword>
<evidence type="ECO:0000313" key="8">
    <source>
        <dbReference type="EMBL" id="TNN00236.1"/>
    </source>
</evidence>
<evidence type="ECO:0000256" key="7">
    <source>
        <dbReference type="SAM" id="Phobius"/>
    </source>
</evidence>
<evidence type="ECO:0000256" key="2">
    <source>
        <dbReference type="ARBA" id="ARBA00004141"/>
    </source>
</evidence>
<evidence type="ECO:0000256" key="1">
    <source>
        <dbReference type="ARBA" id="ARBA00004138"/>
    </source>
</evidence>
<feature type="transmembrane region" description="Helical" evidence="7">
    <location>
        <begin position="53"/>
        <end position="74"/>
    </location>
</feature>
<dbReference type="EMBL" id="SWLE01000004">
    <property type="protein sequence ID" value="TNN00236.1"/>
    <property type="molecule type" value="Genomic_DNA"/>
</dbReference>
<proteinExistence type="predicted"/>
<feature type="transmembrane region" description="Helical" evidence="7">
    <location>
        <begin position="12"/>
        <end position="41"/>
    </location>
</feature>
<evidence type="ECO:0000256" key="5">
    <source>
        <dbReference type="ARBA" id="ARBA00023136"/>
    </source>
</evidence>
<dbReference type="GO" id="GO:0035869">
    <property type="term" value="C:ciliary transition zone"/>
    <property type="evidence" value="ECO:0007669"/>
    <property type="project" value="TreeGrafter"/>
</dbReference>
<keyword evidence="3 7" id="KW-0812">Transmembrane</keyword>
<dbReference type="Pfam" id="PF09799">
    <property type="entry name" value="Transmemb_17"/>
    <property type="match status" value="1"/>
</dbReference>
<evidence type="ECO:0008006" key="10">
    <source>
        <dbReference type="Google" id="ProtNLM"/>
    </source>
</evidence>
<sequence length="156" mass="16917">MALPGSGRSSSVLLSLTFQLLLALTSVYFVFYLLFTFGLIITKSLSLSYPADALASDVSVLFLLAVVGSVQYFCGAKGNLTERSDYILANVLVTVISVLLVIYFLTYQTYVMRADVITSSILIVAYGVDGLVALSMLTRLVRSVLHSSLCHNELSL</sequence>
<dbReference type="Proteomes" id="UP000516260">
    <property type="component" value="Chromosome 12"/>
</dbReference>
<reference evidence="8 9" key="1">
    <citation type="submission" date="2019-04" db="EMBL/GenBank/DDBJ databases">
        <title>The sequence and de novo assembly of Takifugu bimaculatus genome using PacBio and Hi-C technologies.</title>
        <authorList>
            <person name="Xu P."/>
            <person name="Liu B."/>
            <person name="Zhou Z."/>
        </authorList>
    </citation>
    <scope>NUCLEOTIDE SEQUENCE [LARGE SCALE GENOMIC DNA]</scope>
    <source>
        <strain evidence="8">TB-2018</strain>
        <tissue evidence="8">Muscle</tissue>
    </source>
</reference>
<keyword evidence="5 7" id="KW-0472">Membrane</keyword>
<organism evidence="8 9">
    <name type="scientific">Takifugu bimaculatus</name>
    <dbReference type="NCBI Taxonomy" id="433685"/>
    <lineage>
        <taxon>Eukaryota</taxon>
        <taxon>Metazoa</taxon>
        <taxon>Chordata</taxon>
        <taxon>Craniata</taxon>
        <taxon>Vertebrata</taxon>
        <taxon>Euteleostomi</taxon>
        <taxon>Actinopterygii</taxon>
        <taxon>Neopterygii</taxon>
        <taxon>Teleostei</taxon>
        <taxon>Neoteleostei</taxon>
        <taxon>Acanthomorphata</taxon>
        <taxon>Eupercaria</taxon>
        <taxon>Tetraodontiformes</taxon>
        <taxon>Tetradontoidea</taxon>
        <taxon>Tetraodontidae</taxon>
        <taxon>Takifugu</taxon>
    </lineage>
</organism>